<evidence type="ECO:0000259" key="3">
    <source>
        <dbReference type="Pfam" id="PF00437"/>
    </source>
</evidence>
<dbReference type="SUPFAM" id="SSF52540">
    <property type="entry name" value="P-loop containing nucleoside triphosphate hydrolases"/>
    <property type="match status" value="1"/>
</dbReference>
<dbReference type="Gene3D" id="3.30.450.380">
    <property type="match status" value="1"/>
</dbReference>
<dbReference type="InterPro" id="IPR027417">
    <property type="entry name" value="P-loop_NTPase"/>
</dbReference>
<dbReference type="InterPro" id="IPR001482">
    <property type="entry name" value="T2SS/T4SS_dom"/>
</dbReference>
<proteinExistence type="inferred from homology"/>
<accession>A0ABV6DWX0</accession>
<feature type="region of interest" description="Disordered" evidence="2">
    <location>
        <begin position="1"/>
        <end position="102"/>
    </location>
</feature>
<dbReference type="PANTHER" id="PTHR30486">
    <property type="entry name" value="TWITCHING MOTILITY PROTEIN PILT"/>
    <property type="match status" value="1"/>
</dbReference>
<name>A0ABV6DWX0_9ACTN</name>
<organism evidence="4 5">
    <name type="scientific">Nocardioides zeicaulis</name>
    <dbReference type="NCBI Taxonomy" id="1776857"/>
    <lineage>
        <taxon>Bacteria</taxon>
        <taxon>Bacillati</taxon>
        <taxon>Actinomycetota</taxon>
        <taxon>Actinomycetes</taxon>
        <taxon>Propionibacteriales</taxon>
        <taxon>Nocardioidaceae</taxon>
        <taxon>Nocardioides</taxon>
    </lineage>
</organism>
<dbReference type="EMBL" id="JBHLXH010000001">
    <property type="protein sequence ID" value="MFC0221229.1"/>
    <property type="molecule type" value="Genomic_DNA"/>
</dbReference>
<dbReference type="PANTHER" id="PTHR30486:SF6">
    <property type="entry name" value="TYPE IV PILUS RETRACTATION ATPASE PILT"/>
    <property type="match status" value="1"/>
</dbReference>
<feature type="compositionally biased region" description="Low complexity" evidence="2">
    <location>
        <begin position="1"/>
        <end position="12"/>
    </location>
</feature>
<feature type="domain" description="Bacterial type II secretion system protein E" evidence="3">
    <location>
        <begin position="301"/>
        <end position="498"/>
    </location>
</feature>
<evidence type="ECO:0000313" key="5">
    <source>
        <dbReference type="Proteomes" id="UP001589698"/>
    </source>
</evidence>
<feature type="compositionally biased region" description="Low complexity" evidence="2">
    <location>
        <begin position="64"/>
        <end position="83"/>
    </location>
</feature>
<keyword evidence="5" id="KW-1185">Reference proteome</keyword>
<sequence>MSAEQQQRAEAQPPDRHPGELGVASGAAVPEPPAPPELPETSNRSGSRFAHLRGEPRSAPPPRTSASPAAPASPGSSSVAARPADPPDLSDLPMFSTDTDEVPVPGAGEGAWAAPVRALIPEPLLADSHDAGDVGWEVVAQLRTEASSRLTARLEKEGSRLTDDEREQVGLAVIAELVRAESEERVSSGQPGWNDGQEEHLRQALYDAIFGLGRLQPLVDDESLENIIITARGAVVTVWLEASDGTLSEGPPVADSEDDLREFLADLGARQNRPFTEARPSLHLRLPGGARLAAASWVTAHTSVVIRRHRLVEVSMDEMVHERGACSPALADFVSACVRAGKSIVVSGIQGSGKTTWVRALCSQIPSHEMIGTFETEFELHLHEMTGRHRIVHAWEHRPGSGEIGVAGRQAGEFTLEEAIHDSFRFNLDRQIVGEVRGPEVWAMLKAMESGPGSISTTHARSAEHTVEKLVSCAMESGPQVTRELAISKIAAAIDVVIYLHADIVEEPDGTQRKRRWVHEVLVVEPSPDAVMGYSATSVFRPDGTGSAGAAVATGEISDRLCRDLVRHGFDLDAYNAESTRTRPINRGGAAS</sequence>
<dbReference type="InterPro" id="IPR050921">
    <property type="entry name" value="T4SS_GSP_E_ATPase"/>
</dbReference>
<gene>
    <name evidence="4" type="ORF">ACFFJG_01950</name>
</gene>
<comment type="caution">
    <text evidence="4">The sequence shown here is derived from an EMBL/GenBank/DDBJ whole genome shotgun (WGS) entry which is preliminary data.</text>
</comment>
<evidence type="ECO:0000313" key="4">
    <source>
        <dbReference type="EMBL" id="MFC0221229.1"/>
    </source>
</evidence>
<dbReference type="CDD" id="cd01130">
    <property type="entry name" value="VirB11-like_ATPase"/>
    <property type="match status" value="1"/>
</dbReference>
<dbReference type="Pfam" id="PF00437">
    <property type="entry name" value="T2SSE"/>
    <property type="match status" value="1"/>
</dbReference>
<evidence type="ECO:0000256" key="1">
    <source>
        <dbReference type="ARBA" id="ARBA00006611"/>
    </source>
</evidence>
<dbReference type="Gene3D" id="3.40.50.300">
    <property type="entry name" value="P-loop containing nucleotide triphosphate hydrolases"/>
    <property type="match status" value="1"/>
</dbReference>
<dbReference type="RefSeq" id="WP_378516928.1">
    <property type="nucleotide sequence ID" value="NZ_CBCSDI010000028.1"/>
</dbReference>
<reference evidence="4 5" key="1">
    <citation type="submission" date="2024-09" db="EMBL/GenBank/DDBJ databases">
        <authorList>
            <person name="Sun Q."/>
            <person name="Mori K."/>
        </authorList>
    </citation>
    <scope>NUCLEOTIDE SEQUENCE [LARGE SCALE GENOMIC DNA]</scope>
    <source>
        <strain evidence="4 5">CCM 8654</strain>
    </source>
</reference>
<dbReference type="Proteomes" id="UP001589698">
    <property type="component" value="Unassembled WGS sequence"/>
</dbReference>
<comment type="similarity">
    <text evidence="1">Belongs to the GSP E family.</text>
</comment>
<evidence type="ECO:0000256" key="2">
    <source>
        <dbReference type="SAM" id="MobiDB-lite"/>
    </source>
</evidence>
<protein>
    <submittedName>
        <fullName evidence="4">CpaF family protein</fullName>
    </submittedName>
</protein>